<evidence type="ECO:0000256" key="2">
    <source>
        <dbReference type="ARBA" id="ARBA00022771"/>
    </source>
</evidence>
<feature type="region of interest" description="Disordered" evidence="5">
    <location>
        <begin position="1"/>
        <end position="202"/>
    </location>
</feature>
<accession>A0A7K1TXI2</accession>
<feature type="compositionally biased region" description="Basic and acidic residues" evidence="5">
    <location>
        <begin position="131"/>
        <end position="145"/>
    </location>
</feature>
<keyword evidence="2" id="KW-0863">Zinc-finger</keyword>
<keyword evidence="1" id="KW-0479">Metal-binding</keyword>
<name>A0A7K1TXI2_9BACT</name>
<evidence type="ECO:0000256" key="1">
    <source>
        <dbReference type="ARBA" id="ARBA00022723"/>
    </source>
</evidence>
<dbReference type="EMBL" id="WRXN01000001">
    <property type="protein sequence ID" value="MVT06807.1"/>
    <property type="molecule type" value="Genomic_DNA"/>
</dbReference>
<dbReference type="PANTHER" id="PTHR33823:SF2">
    <property type="entry name" value="RNA POLYMERASE-BINDING TRANSCRIPTION FACTOR DKSA"/>
    <property type="match status" value="1"/>
</dbReference>
<dbReference type="AlphaFoldDB" id="A0A7K1TXI2"/>
<reference evidence="7 8" key="1">
    <citation type="submission" date="2019-12" db="EMBL/GenBank/DDBJ databases">
        <title>Chitinophaga sp. strain ysch24 (GDMCC 1.1355), whole genome shotgun sequence.</title>
        <authorList>
            <person name="Zhang X."/>
        </authorList>
    </citation>
    <scope>NUCLEOTIDE SEQUENCE [LARGE SCALE GENOMIC DNA]</scope>
    <source>
        <strain evidence="8">ysch24</strain>
    </source>
</reference>
<sequence>MATSKKVAIKKTQKAAAPAKKATVKQATPAKKAAAKPAAKTSAVSPAKAPVKTAAPKVASKPSKPTVAKKVVATKSKSPVTQTASSSKSVVKKTPVAASAAPQPVKKAVTAKQAASVKAPDTKKVVTQRVTADKEKQISKPEEKVVIMPVKNNKEDKEKAVAKDAGKKTAEKVQKTEKVAAKAEKPSGERTEKADKKGSKATTLVTYQPEFTKSVLDQPEQPAGPVYRYSDTDLQEFKDLILKKLESAKKELVYLQGLITRKDEAGTDDTENKYMSMEDGSGSQEREQLNQMASRQIQFIDHLEKALVRIENKTYGICRVTGKLIDKARLRAVPHATLSIEAKLAKSK</sequence>
<dbReference type="PROSITE" id="PS51128">
    <property type="entry name" value="ZF_DKSA_2"/>
    <property type="match status" value="1"/>
</dbReference>
<dbReference type="Proteomes" id="UP000461730">
    <property type="component" value="Unassembled WGS sequence"/>
</dbReference>
<proteinExistence type="predicted"/>
<evidence type="ECO:0000256" key="3">
    <source>
        <dbReference type="ARBA" id="ARBA00022833"/>
    </source>
</evidence>
<evidence type="ECO:0000313" key="8">
    <source>
        <dbReference type="Proteomes" id="UP000461730"/>
    </source>
</evidence>
<feature type="compositionally biased region" description="Basic and acidic residues" evidence="5">
    <location>
        <begin position="152"/>
        <end position="198"/>
    </location>
</feature>
<dbReference type="RefSeq" id="WP_157304189.1">
    <property type="nucleotide sequence ID" value="NZ_WRXN01000001.1"/>
</dbReference>
<dbReference type="InterPro" id="IPR000962">
    <property type="entry name" value="Znf_DskA_TraR"/>
</dbReference>
<evidence type="ECO:0000313" key="7">
    <source>
        <dbReference type="EMBL" id="MVT06807.1"/>
    </source>
</evidence>
<feature type="domain" description="Zinc finger DksA/TraR C4-type" evidence="6">
    <location>
        <begin position="314"/>
        <end position="342"/>
    </location>
</feature>
<organism evidence="7 8">
    <name type="scientific">Chitinophaga tropicalis</name>
    <dbReference type="NCBI Taxonomy" id="2683588"/>
    <lineage>
        <taxon>Bacteria</taxon>
        <taxon>Pseudomonadati</taxon>
        <taxon>Bacteroidota</taxon>
        <taxon>Chitinophagia</taxon>
        <taxon>Chitinophagales</taxon>
        <taxon>Chitinophagaceae</taxon>
        <taxon>Chitinophaga</taxon>
    </lineage>
</organism>
<comment type="caution">
    <text evidence="7">The sequence shown here is derived from an EMBL/GenBank/DDBJ whole genome shotgun (WGS) entry which is preliminary data.</text>
</comment>
<keyword evidence="8" id="KW-1185">Reference proteome</keyword>
<dbReference type="PANTHER" id="PTHR33823">
    <property type="entry name" value="RNA POLYMERASE-BINDING TRANSCRIPTION FACTOR DKSA-RELATED"/>
    <property type="match status" value="1"/>
</dbReference>
<feature type="compositionally biased region" description="Low complexity" evidence="5">
    <location>
        <begin position="14"/>
        <end position="102"/>
    </location>
</feature>
<evidence type="ECO:0000259" key="6">
    <source>
        <dbReference type="Pfam" id="PF01258"/>
    </source>
</evidence>
<gene>
    <name evidence="7" type="ORF">GO493_00935</name>
</gene>
<evidence type="ECO:0000256" key="4">
    <source>
        <dbReference type="PROSITE-ProRule" id="PRU00510"/>
    </source>
</evidence>
<keyword evidence="3" id="KW-0862">Zinc</keyword>
<dbReference type="Pfam" id="PF01258">
    <property type="entry name" value="zf-dskA_traR"/>
    <property type="match status" value="1"/>
</dbReference>
<protein>
    <submittedName>
        <fullName evidence="7">TraR/DksA family transcriptional regulator</fullName>
    </submittedName>
</protein>
<dbReference type="Gene3D" id="1.20.120.910">
    <property type="entry name" value="DksA, coiled-coil domain"/>
    <property type="match status" value="1"/>
</dbReference>
<feature type="zinc finger region" description="dksA C4-type" evidence="4">
    <location>
        <begin position="318"/>
        <end position="342"/>
    </location>
</feature>
<evidence type="ECO:0000256" key="5">
    <source>
        <dbReference type="SAM" id="MobiDB-lite"/>
    </source>
</evidence>
<dbReference type="GO" id="GO:0008270">
    <property type="term" value="F:zinc ion binding"/>
    <property type="evidence" value="ECO:0007669"/>
    <property type="project" value="UniProtKB-KW"/>
</dbReference>